<reference evidence="2" key="1">
    <citation type="journal article" date="2015" name="MBio">
        <title>Genome-resolved metagenomic analysis reveals roles for candidate phyla and other microbial community members in biogeochemical transformations in oil reservoirs.</title>
        <authorList>
            <person name="Hu P."/>
            <person name="Tom L."/>
            <person name="Singh A."/>
            <person name="Thomas B.C."/>
            <person name="Baker B.J."/>
            <person name="Piceno Y.M."/>
            <person name="Andersen G.L."/>
            <person name="Banfield J.F."/>
        </authorList>
    </citation>
    <scope>NUCLEOTIDE SEQUENCE [LARGE SCALE GENOMIC DNA]</scope>
    <source>
        <strain evidence="3">49_2300</strain>
        <strain evidence="2">49_95</strain>
    </source>
</reference>
<organism evidence="2 5">
    <name type="scientific">Archaeoglobus fulgidus</name>
    <dbReference type="NCBI Taxonomy" id="2234"/>
    <lineage>
        <taxon>Archaea</taxon>
        <taxon>Methanobacteriati</taxon>
        <taxon>Methanobacteriota</taxon>
        <taxon>Archaeoglobi</taxon>
        <taxon>Archaeoglobales</taxon>
        <taxon>Archaeoglobaceae</taxon>
        <taxon>Archaeoglobus</taxon>
    </lineage>
</organism>
<dbReference type="SUPFAM" id="SSF109604">
    <property type="entry name" value="HD-domain/PDEase-like"/>
    <property type="match status" value="1"/>
</dbReference>
<evidence type="ECO:0000313" key="2">
    <source>
        <dbReference type="EMBL" id="KUJ94457.1"/>
    </source>
</evidence>
<dbReference type="InterPro" id="IPR003607">
    <property type="entry name" value="HD/PDEase_dom"/>
</dbReference>
<reference evidence="4 5" key="2">
    <citation type="journal article" date="2015" name="MBio">
        <title>Genome-Resolved Metagenomic Analysis Reveals Roles for Candidate Phyla and Other Microbial Community Members in Biogeochemical Transformations in Oil Reservoirs.</title>
        <authorList>
            <person name="Hu P."/>
            <person name="Tom L."/>
            <person name="Singh A."/>
            <person name="Thomas B.C."/>
            <person name="Baker B.J."/>
            <person name="Piceno Y.M."/>
            <person name="Andersen G.L."/>
            <person name="Banfield J.F."/>
        </authorList>
    </citation>
    <scope>NUCLEOTIDE SEQUENCE [LARGE SCALE GENOMIC DNA]</scope>
</reference>
<dbReference type="Proteomes" id="UP000054307">
    <property type="component" value="Unassembled WGS sequence"/>
</dbReference>
<proteinExistence type="predicted"/>
<dbReference type="InterPro" id="IPR006674">
    <property type="entry name" value="HD_domain"/>
</dbReference>
<dbReference type="GO" id="GO:0006203">
    <property type="term" value="P:dGTP catabolic process"/>
    <property type="evidence" value="ECO:0007669"/>
    <property type="project" value="TreeGrafter"/>
</dbReference>
<dbReference type="Proteomes" id="UP000054015">
    <property type="component" value="Unassembled WGS sequence"/>
</dbReference>
<dbReference type="PATRIC" id="fig|2234.6.peg.240"/>
<dbReference type="Pfam" id="PF01966">
    <property type="entry name" value="HD"/>
    <property type="match status" value="1"/>
</dbReference>
<dbReference type="AlphaFoldDB" id="A0A101DF53"/>
<evidence type="ECO:0000313" key="5">
    <source>
        <dbReference type="Proteomes" id="UP000054307"/>
    </source>
</evidence>
<dbReference type="GO" id="GO:0008832">
    <property type="term" value="F:dGTPase activity"/>
    <property type="evidence" value="ECO:0007669"/>
    <property type="project" value="TreeGrafter"/>
</dbReference>
<name>A0A101DF53_ARCFL</name>
<dbReference type="EMBL" id="LGEX01000054">
    <property type="protein sequence ID" value="KUK06090.1"/>
    <property type="molecule type" value="Genomic_DNA"/>
</dbReference>
<dbReference type="InterPro" id="IPR045509">
    <property type="entry name" value="HD_assoc_2"/>
</dbReference>
<evidence type="ECO:0000313" key="3">
    <source>
        <dbReference type="EMBL" id="KUK06090.1"/>
    </source>
</evidence>
<dbReference type="Gene3D" id="1.10.3210.10">
    <property type="entry name" value="Hypothetical protein af1432"/>
    <property type="match status" value="1"/>
</dbReference>
<dbReference type="PANTHER" id="PTHR11373:SF4">
    <property type="entry name" value="DEOXYNUCLEOSIDE TRIPHOSPHATE TRIPHOSPHOHYDROLASE SAMHD1"/>
    <property type="match status" value="1"/>
</dbReference>
<protein>
    <recommendedName>
        <fullName evidence="1">HD domain-containing protein</fullName>
    </recommendedName>
</protein>
<dbReference type="InterPro" id="IPR050135">
    <property type="entry name" value="dGTPase-like"/>
</dbReference>
<dbReference type="SMART" id="SM00471">
    <property type="entry name" value="HDc"/>
    <property type="match status" value="1"/>
</dbReference>
<dbReference type="CDD" id="cd00077">
    <property type="entry name" value="HDc"/>
    <property type="match status" value="1"/>
</dbReference>
<dbReference type="PROSITE" id="PS51831">
    <property type="entry name" value="HD"/>
    <property type="match status" value="1"/>
</dbReference>
<comment type="caution">
    <text evidence="2">The sequence shown here is derived from an EMBL/GenBank/DDBJ whole genome shotgun (WGS) entry which is preliminary data.</text>
</comment>
<gene>
    <name evidence="2" type="ORF">XD40_0393</name>
    <name evidence="3" type="ORF">XD48_1684</name>
</gene>
<evidence type="ECO:0000259" key="1">
    <source>
        <dbReference type="PROSITE" id="PS51831"/>
    </source>
</evidence>
<accession>A0A101DF53</accession>
<feature type="domain" description="HD" evidence="1">
    <location>
        <begin position="51"/>
        <end position="154"/>
    </location>
</feature>
<evidence type="ECO:0000313" key="4">
    <source>
        <dbReference type="Proteomes" id="UP000054015"/>
    </source>
</evidence>
<dbReference type="PANTHER" id="PTHR11373">
    <property type="entry name" value="DEOXYNUCLEOSIDE TRIPHOSPHATE TRIPHOSPHOHYDROLASE"/>
    <property type="match status" value="1"/>
</dbReference>
<dbReference type="Pfam" id="PF19276">
    <property type="entry name" value="HD_assoc_2"/>
    <property type="match status" value="1"/>
</dbReference>
<dbReference type="EMBL" id="LGEQ01000004">
    <property type="protein sequence ID" value="KUJ94457.1"/>
    <property type="molecule type" value="Genomic_DNA"/>
</dbReference>
<sequence length="387" mass="44597">MEKSIQDTIHGVIKLEDWMVEIVDTPQFQRLRRINQLGFANLVYPGANHTRFEHSLGVMHVTRILQERMGFDDVVVAAALLHDVGHAPFSHGSERLLEKYASYNHETISKVVRGELKDALKNLGFRISEIEAIVTGKRRSVVNGEIDADRMDYLVRDSHYTGVAYGVFDIYRLIDKIKFDGAIVIEQGGVKAAESLLISRFLMYPTVYFHHVCRIARKMYERAMERIIEAGFEAENLLEMDDVDAMMLLKEKERETYDRLNNRRLFKRAIYVSRRSLDFREVMRTSERRAEREVAEMAGVDERYVIVDIPPVEEMRESGVMVDTESGLKPLEEVSPLVKALKDAAVENWRLGVYTDRRFVDKVGKAAADYFGIEKVVQKSLDEIFPQ</sequence>